<sequence>MPESPQETPAFGPLLNCRSPLLFRVQGPVRRLVPCSPATTITTSTNELPQSSRDSAMQPLPSMEEEGV</sequence>
<proteinExistence type="predicted"/>
<reference evidence="2 3" key="1">
    <citation type="journal article" date="2024" name="Commun. Biol.">
        <title>Comparative genomic analysis of thermophilic fungi reveals convergent evolutionary adaptations and gene losses.</title>
        <authorList>
            <person name="Steindorff A.S."/>
            <person name="Aguilar-Pontes M.V."/>
            <person name="Robinson A.J."/>
            <person name="Andreopoulos B."/>
            <person name="LaButti K."/>
            <person name="Kuo A."/>
            <person name="Mondo S."/>
            <person name="Riley R."/>
            <person name="Otillar R."/>
            <person name="Haridas S."/>
            <person name="Lipzen A."/>
            <person name="Grimwood J."/>
            <person name="Schmutz J."/>
            <person name="Clum A."/>
            <person name="Reid I.D."/>
            <person name="Moisan M.C."/>
            <person name="Butler G."/>
            <person name="Nguyen T.T.M."/>
            <person name="Dewar K."/>
            <person name="Conant G."/>
            <person name="Drula E."/>
            <person name="Henrissat B."/>
            <person name="Hansel C."/>
            <person name="Singer S."/>
            <person name="Hutchinson M.I."/>
            <person name="de Vries R.P."/>
            <person name="Natvig D.O."/>
            <person name="Powell A.J."/>
            <person name="Tsang A."/>
            <person name="Grigoriev I.V."/>
        </authorList>
    </citation>
    <scope>NUCLEOTIDE SEQUENCE [LARGE SCALE GENOMIC DNA]</scope>
    <source>
        <strain evidence="2 3">CBS 620.91</strain>
    </source>
</reference>
<dbReference type="Proteomes" id="UP001583172">
    <property type="component" value="Unassembled WGS sequence"/>
</dbReference>
<name>A0ABR3V124_HUMIN</name>
<gene>
    <name evidence="2" type="ORF">VTJ49DRAFT_6626</name>
</gene>
<accession>A0ABR3V124</accession>
<dbReference type="EMBL" id="JAZGSY010000637">
    <property type="protein sequence ID" value="KAL1835493.1"/>
    <property type="molecule type" value="Genomic_DNA"/>
</dbReference>
<evidence type="ECO:0000313" key="3">
    <source>
        <dbReference type="Proteomes" id="UP001583172"/>
    </source>
</evidence>
<keyword evidence="3" id="KW-1185">Reference proteome</keyword>
<organism evidence="2 3">
    <name type="scientific">Humicola insolens</name>
    <name type="common">Soft-rot fungus</name>
    <dbReference type="NCBI Taxonomy" id="85995"/>
    <lineage>
        <taxon>Eukaryota</taxon>
        <taxon>Fungi</taxon>
        <taxon>Dikarya</taxon>
        <taxon>Ascomycota</taxon>
        <taxon>Pezizomycotina</taxon>
        <taxon>Sordariomycetes</taxon>
        <taxon>Sordariomycetidae</taxon>
        <taxon>Sordariales</taxon>
        <taxon>Chaetomiaceae</taxon>
        <taxon>Mycothermus</taxon>
    </lineage>
</organism>
<evidence type="ECO:0000256" key="1">
    <source>
        <dbReference type="SAM" id="MobiDB-lite"/>
    </source>
</evidence>
<evidence type="ECO:0000313" key="2">
    <source>
        <dbReference type="EMBL" id="KAL1835493.1"/>
    </source>
</evidence>
<feature type="compositionally biased region" description="Polar residues" evidence="1">
    <location>
        <begin position="37"/>
        <end position="55"/>
    </location>
</feature>
<feature type="region of interest" description="Disordered" evidence="1">
    <location>
        <begin position="36"/>
        <end position="68"/>
    </location>
</feature>
<comment type="caution">
    <text evidence="2">The sequence shown here is derived from an EMBL/GenBank/DDBJ whole genome shotgun (WGS) entry which is preliminary data.</text>
</comment>
<protein>
    <submittedName>
        <fullName evidence="2">Uncharacterized protein</fullName>
    </submittedName>
</protein>